<dbReference type="Gene3D" id="1.10.30.10">
    <property type="entry name" value="High mobility group box domain"/>
    <property type="match status" value="2"/>
</dbReference>
<dbReference type="SMART" id="SM00398">
    <property type="entry name" value="HMG"/>
    <property type="match status" value="2"/>
</dbReference>
<gene>
    <name evidence="2" type="ORF">ALEPTO_LOCUS6056</name>
</gene>
<dbReference type="Pfam" id="PF00505">
    <property type="entry name" value="HMG_box"/>
    <property type="match status" value="2"/>
</dbReference>
<dbReference type="SUPFAM" id="SSF47095">
    <property type="entry name" value="HMG-box"/>
    <property type="match status" value="2"/>
</dbReference>
<dbReference type="EMBL" id="CAJVPS010001930">
    <property type="protein sequence ID" value="CAG8554791.1"/>
    <property type="molecule type" value="Genomic_DNA"/>
</dbReference>
<comment type="caution">
    <text evidence="2">The sequence shown here is derived from an EMBL/GenBank/DDBJ whole genome shotgun (WGS) entry which is preliminary data.</text>
</comment>
<evidence type="ECO:0000313" key="3">
    <source>
        <dbReference type="Proteomes" id="UP000789508"/>
    </source>
</evidence>
<feature type="domain" description="HMG box" evidence="1">
    <location>
        <begin position="47"/>
        <end position="124"/>
    </location>
</feature>
<dbReference type="AlphaFoldDB" id="A0A9N9FQM8"/>
<protein>
    <submittedName>
        <fullName evidence="2">14572_t:CDS:1</fullName>
    </submittedName>
</protein>
<proteinExistence type="predicted"/>
<dbReference type="InterPro" id="IPR036910">
    <property type="entry name" value="HMG_box_dom_sf"/>
</dbReference>
<keyword evidence="3" id="KW-1185">Reference proteome</keyword>
<dbReference type="OrthoDB" id="6247875at2759"/>
<name>A0A9N9FQM8_9GLOM</name>
<evidence type="ECO:0000313" key="2">
    <source>
        <dbReference type="EMBL" id="CAG8554791.1"/>
    </source>
</evidence>
<reference evidence="2" key="1">
    <citation type="submission" date="2021-06" db="EMBL/GenBank/DDBJ databases">
        <authorList>
            <person name="Kallberg Y."/>
            <person name="Tangrot J."/>
            <person name="Rosling A."/>
        </authorList>
    </citation>
    <scope>NUCLEOTIDE SEQUENCE</scope>
    <source>
        <strain evidence="2">FL130A</strain>
    </source>
</reference>
<sequence>MASQNEVNHFEYFNYVSEQQTELPKFCVPFPPKITPEECIVLKDNKIPSKSPNCFIIYRRAFQKEIRENKCYFKLDYVSKLASETWKQEPHEVKTAYKEIAKQANYLLVNLRAKAAREKNNFEEKMEDNSEEMELNAYNERQIDDSFADEQSHNNEFDVELLDDTDNQRQPLLFDSNSNDDDQFDQEKLLREIKIPFPPTITPKEIIVKKGGKLPSKPPNSFIIYRRAFQKQCRECGYLLKLNVVSAMAAESWKEEPLEVKNAYKDLALQVNYVLVEMRAKEIQTRNHVQELKDLLKQNIDDSFDDIPELNTQFSIENHSSSNEENNCNLSLESNAQNMYNNQENSLINDNSNNDLNNDLNLYPNSNQNENVEMNLNAINNNYDHFEYFPLSLSHEVHLNEEGMLFDDYIAFNYFSYQENMGHFNETFISHLDDVATIQSQRNYLPSIF</sequence>
<dbReference type="Proteomes" id="UP000789508">
    <property type="component" value="Unassembled WGS sequence"/>
</dbReference>
<organism evidence="2 3">
    <name type="scientific">Ambispora leptoticha</name>
    <dbReference type="NCBI Taxonomy" id="144679"/>
    <lineage>
        <taxon>Eukaryota</taxon>
        <taxon>Fungi</taxon>
        <taxon>Fungi incertae sedis</taxon>
        <taxon>Mucoromycota</taxon>
        <taxon>Glomeromycotina</taxon>
        <taxon>Glomeromycetes</taxon>
        <taxon>Archaeosporales</taxon>
        <taxon>Ambisporaceae</taxon>
        <taxon>Ambispora</taxon>
    </lineage>
</organism>
<accession>A0A9N9FQM8</accession>
<feature type="domain" description="HMG box" evidence="1">
    <location>
        <begin position="214"/>
        <end position="283"/>
    </location>
</feature>
<evidence type="ECO:0000259" key="1">
    <source>
        <dbReference type="SMART" id="SM00398"/>
    </source>
</evidence>
<dbReference type="InterPro" id="IPR009071">
    <property type="entry name" value="HMG_box_dom"/>
</dbReference>